<dbReference type="PATRIC" id="fig|76936.10.peg.1139"/>
<keyword evidence="4" id="KW-0812">Transmembrane</keyword>
<dbReference type="Gene3D" id="3.90.550.10">
    <property type="entry name" value="Spore Coat Polysaccharide Biosynthesis Protein SpsA, Chain A"/>
    <property type="match status" value="1"/>
</dbReference>
<evidence type="ECO:0000313" key="8">
    <source>
        <dbReference type="Proteomes" id="UP000064525"/>
    </source>
</evidence>
<evidence type="ECO:0000313" key="5">
    <source>
        <dbReference type="EMBL" id="CUU40051.1"/>
    </source>
</evidence>
<dbReference type="Proteomes" id="UP000029925">
    <property type="component" value="Unassembled WGS sequence"/>
</dbReference>
<feature type="transmembrane region" description="Helical" evidence="4">
    <location>
        <begin position="325"/>
        <end position="342"/>
    </location>
</feature>
<dbReference type="AlphaFoldDB" id="A0A099UEA9"/>
<dbReference type="GO" id="GO:0046872">
    <property type="term" value="F:metal ion binding"/>
    <property type="evidence" value="ECO:0007669"/>
    <property type="project" value="UniProtKB-KW"/>
</dbReference>
<keyword evidence="4" id="KW-0472">Membrane</keyword>
<evidence type="ECO:0000313" key="6">
    <source>
        <dbReference type="EMBL" id="TLD78677.1"/>
    </source>
</evidence>
<dbReference type="GO" id="GO:0016757">
    <property type="term" value="F:glycosyltransferase activity"/>
    <property type="evidence" value="ECO:0007669"/>
    <property type="project" value="UniProtKB-KW"/>
</dbReference>
<keyword evidence="2 5" id="KW-0808">Transferase</keyword>
<reference evidence="8" key="3">
    <citation type="submission" date="2015-11" db="EMBL/GenBank/DDBJ databases">
        <authorList>
            <person name="Anvar S.Y."/>
        </authorList>
    </citation>
    <scope>NUCLEOTIDE SEQUENCE [LARGE SCALE GENOMIC DNA]</scope>
</reference>
<dbReference type="InterPro" id="IPR050748">
    <property type="entry name" value="Glycosyltrans_8_dom-fam"/>
</dbReference>
<keyword evidence="3" id="KW-0479">Metal-binding</keyword>
<organism evidence="5 8">
    <name type="scientific">Helicobacter typhlonius</name>
    <dbReference type="NCBI Taxonomy" id="76936"/>
    <lineage>
        <taxon>Bacteria</taxon>
        <taxon>Pseudomonadati</taxon>
        <taxon>Campylobacterota</taxon>
        <taxon>Epsilonproteobacteria</taxon>
        <taxon>Campylobacterales</taxon>
        <taxon>Helicobacteraceae</taxon>
        <taxon>Helicobacter</taxon>
    </lineage>
</organism>
<keyword evidence="4" id="KW-1133">Transmembrane helix</keyword>
<dbReference type="PANTHER" id="PTHR13778">
    <property type="entry name" value="GLYCOSYLTRANSFERASE 8 DOMAIN-CONTAINING PROTEIN"/>
    <property type="match status" value="1"/>
</dbReference>
<evidence type="ECO:0000256" key="1">
    <source>
        <dbReference type="ARBA" id="ARBA00022676"/>
    </source>
</evidence>
<dbReference type="InterPro" id="IPR002495">
    <property type="entry name" value="Glyco_trans_8"/>
</dbReference>
<dbReference type="InterPro" id="IPR029044">
    <property type="entry name" value="Nucleotide-diphossugar_trans"/>
</dbReference>
<dbReference type="SUPFAM" id="SSF53448">
    <property type="entry name" value="Nucleotide-diphospho-sugar transferases"/>
    <property type="match status" value="1"/>
</dbReference>
<reference evidence="6 7" key="1">
    <citation type="journal article" date="2014" name="Genome Announc.">
        <title>Draft genome sequences of eight enterohepatic helicobacter species isolated from both laboratory and wild rodents.</title>
        <authorList>
            <person name="Sheh A."/>
            <person name="Shen Z."/>
            <person name="Fox J.G."/>
        </authorList>
    </citation>
    <scope>NUCLEOTIDE SEQUENCE [LARGE SCALE GENOMIC DNA]</scope>
    <source>
        <strain evidence="6 7">MIT 98-6810</strain>
    </source>
</reference>
<accession>A0A099UEA9</accession>
<dbReference type="RefSeq" id="WP_034343728.1">
    <property type="nucleotide sequence ID" value="NZ_CAMTKE010000004.1"/>
</dbReference>
<dbReference type="Pfam" id="PF01501">
    <property type="entry name" value="Glyco_transf_8"/>
    <property type="match status" value="1"/>
</dbReference>
<proteinExistence type="predicted"/>
<gene>
    <name evidence="5" type="ORF">BN2458_PEG1166</name>
    <name evidence="6" type="ORF">LS75_005050</name>
</gene>
<dbReference type="GeneID" id="78151373"/>
<dbReference type="KEGG" id="hty:BN2458_PEG1166"/>
<evidence type="ECO:0000313" key="7">
    <source>
        <dbReference type="Proteomes" id="UP000029925"/>
    </source>
</evidence>
<evidence type="ECO:0000256" key="3">
    <source>
        <dbReference type="ARBA" id="ARBA00022723"/>
    </source>
</evidence>
<protein>
    <submittedName>
        <fullName evidence="5">Glycosyl transferase family 8 family</fullName>
    </submittedName>
    <submittedName>
        <fullName evidence="6">Glycosyltransferase family 8 protein</fullName>
    </submittedName>
</protein>
<name>A0A099UEA9_9HELI</name>
<evidence type="ECO:0000256" key="2">
    <source>
        <dbReference type="ARBA" id="ARBA00022679"/>
    </source>
</evidence>
<dbReference type="CDD" id="cd04194">
    <property type="entry name" value="GT8_A4GalT_like"/>
    <property type="match status" value="1"/>
</dbReference>
<dbReference type="STRING" id="76936.BN2458_PEG1166"/>
<keyword evidence="1" id="KW-0328">Glycosyltransferase</keyword>
<dbReference type="EMBL" id="LN907858">
    <property type="protein sequence ID" value="CUU40051.1"/>
    <property type="molecule type" value="Genomic_DNA"/>
</dbReference>
<sequence length="370" mass="43573">MFHIVFNADENYIKYLSVLLVNIIQNTDKTKIFRDYIGGGVLTQKLQEKDEEEGYIFHILSDTLSQECQDKLQALQEQLSLIYPCEIRIHIVDDSIFAHFPKWGFEKQKNYIAYYRILLSRFVPEEIERCLYIDVDALILCDIREIFAMDLGEYIAAAVNSPLPKGANARIEPFILQSVSKNGEGFDMRKNLSCYFCSGFMLFNMSLYRANHIETQCFEFLQHYIPQCPDQDALNVALNEKILILPEEYGFLLGHIYNKGFEAYTQILPNAKIVHYNNYAKPWRTPAQNIQSHSKFVLFYPYYQRWWDIASQTPIFNKELKRIKIMHYNPLAFCVALIVFVFKPVEKNFIRPFVRKIRVKINPKKYALKK</sequence>
<dbReference type="PANTHER" id="PTHR13778:SF47">
    <property type="entry name" value="LIPOPOLYSACCHARIDE 1,3-GALACTOSYLTRANSFERASE"/>
    <property type="match status" value="1"/>
</dbReference>
<evidence type="ECO:0000256" key="4">
    <source>
        <dbReference type="SAM" id="Phobius"/>
    </source>
</evidence>
<reference evidence="5" key="2">
    <citation type="submission" date="2015-11" db="EMBL/GenBank/DDBJ databases">
        <authorList>
            <person name="Zhang Y."/>
            <person name="Guo Z."/>
        </authorList>
    </citation>
    <scope>NUCLEOTIDE SEQUENCE</scope>
    <source>
        <strain evidence="5">1</strain>
    </source>
</reference>
<dbReference type="OrthoDB" id="5363698at2"/>
<dbReference type="EMBL" id="JRPF02000004">
    <property type="protein sequence ID" value="TLD78677.1"/>
    <property type="molecule type" value="Genomic_DNA"/>
</dbReference>
<keyword evidence="7" id="KW-1185">Reference proteome</keyword>
<dbReference type="Proteomes" id="UP000064525">
    <property type="component" value="Chromosome I"/>
</dbReference>